<comment type="caution">
    <text evidence="1">The sequence shown here is derived from an EMBL/GenBank/DDBJ whole genome shotgun (WGS) entry which is preliminary data.</text>
</comment>
<organism evidence="1 2">
    <name type="scientific">Alternaria gaisen</name>
    <dbReference type="NCBI Taxonomy" id="167740"/>
    <lineage>
        <taxon>Eukaryota</taxon>
        <taxon>Fungi</taxon>
        <taxon>Dikarya</taxon>
        <taxon>Ascomycota</taxon>
        <taxon>Pezizomycotina</taxon>
        <taxon>Dothideomycetes</taxon>
        <taxon>Pleosporomycetidae</taxon>
        <taxon>Pleosporales</taxon>
        <taxon>Pleosporineae</taxon>
        <taxon>Pleosporaceae</taxon>
        <taxon>Alternaria</taxon>
        <taxon>Alternaria sect. Alternaria</taxon>
    </lineage>
</organism>
<evidence type="ECO:0000313" key="2">
    <source>
        <dbReference type="Proteomes" id="UP000293547"/>
    </source>
</evidence>
<name>A0ACB6F872_9PLEO</name>
<reference evidence="1 2" key="1">
    <citation type="journal article" date="2019" name="bioRxiv">
        <title>Genomics, evolutionary history and diagnostics of the Alternaria alternata species group including apple and Asian pear pathotypes.</title>
        <authorList>
            <person name="Armitage A.D."/>
            <person name="Cockerton H.M."/>
            <person name="Sreenivasaprasad S."/>
            <person name="Woodhall J.W."/>
            <person name="Lane C.R."/>
            <person name="Harrison R.J."/>
            <person name="Clarkson J.P."/>
        </authorList>
    </citation>
    <scope>NUCLEOTIDE SEQUENCE [LARGE SCALE GENOMIC DNA]</scope>
    <source>
        <strain evidence="1 2">FERA 650</strain>
    </source>
</reference>
<evidence type="ECO:0000313" key="1">
    <source>
        <dbReference type="EMBL" id="KAB2100508.1"/>
    </source>
</evidence>
<proteinExistence type="predicted"/>
<sequence length="879" mass="96804">MYDHPDIKATVGEEAAASMTSSPPRISSDNEPISASWSSDEDDLNTSPILEPGLSSSPNDNDDSLASSPPPFLSSSSPSPSPSQKKKHVPSGSPPKNPFSSTYIAPPPRPAKDIKSLPSPAATPTAPPRSGRSSELTSARIAAYEAHTAEAAARAITGTPVANLESQSSPLDEAAEISFASQPPDSFYKDAIQQSPESLSDPINKLDESKKPRTARHASLSARPTTKPNQLILGEENDKRSTSVSPQVSSFADFYVAATDKFPGLSDDGALEPDRPQEDQVSSGPSARRSGIVLSELEEEVIRGKDNDLDTADDDEEEEEWWEMEDEDERKPRLRSLSHFQLGGEHDMTALPVGALSSREGHSMIPDSRFSFVSDAPSVLDLSDAQWEEDLRLYWDDACAELNEVADSILAANEDDPRFARINPHFSRSAIPPKGERSEPAEFSDQKSSREDVLQVFLSGYPKYEVSNVFHESIDRTKHLNEEADRRATCIDDPDAEPSPPTCPVYENLKLPLHERLSNILSSSSNFTPPLRPDPFAVWTYEYRPKDHSLQVIKTASTTPGLELKDDSLKARAEQYRRNRELLQGALKEVCILKAVPDTVHALECPHCHSVGASGSIPDGPHHQADVEALQSLILEQHELRRDLERLEVTKRGVQGSISTLSMFPSRHRFGNAKWRLALAVQREREVSERRREALEYRESQERTSAAELCPLDQELDQALNALEPIAEPLLESSRTNIATANLATGECFPFVNQAGPRRAATRRSSSGYSDRRAKSKDEVASPQSVPEKPDMVDVGNVPKHPHPSGAQDRAAAYRIMKSVQTYHNSGRKSQASARSGPVYGESARAGRTKERRRQEDVVVTGPSCHEKRYPKRQNIVQQ</sequence>
<gene>
    <name evidence="1" type="ORF">AG0111_0g11261</name>
</gene>
<protein>
    <submittedName>
        <fullName evidence="1">Uncharacterized protein</fullName>
    </submittedName>
</protein>
<accession>A0ACB6F872</accession>
<dbReference type="EMBL" id="PDWZ02000013">
    <property type="protein sequence ID" value="KAB2100508.1"/>
    <property type="molecule type" value="Genomic_DNA"/>
</dbReference>
<dbReference type="Proteomes" id="UP000293547">
    <property type="component" value="Unassembled WGS sequence"/>
</dbReference>
<keyword evidence="2" id="KW-1185">Reference proteome</keyword>